<dbReference type="Proteomes" id="UP000186736">
    <property type="component" value="Unassembled WGS sequence"/>
</dbReference>
<comment type="caution">
    <text evidence="1">The sequence shown here is derived from an EMBL/GenBank/DDBJ whole genome shotgun (WGS) entry which is preliminary data.</text>
</comment>
<dbReference type="AlphaFoldDB" id="A0A1Q9R9M9"/>
<evidence type="ECO:0000313" key="2">
    <source>
        <dbReference type="Proteomes" id="UP000186736"/>
    </source>
</evidence>
<reference evidence="1 2" key="1">
    <citation type="submission" date="2016-10" db="EMBL/GenBank/DDBJ databases">
        <title>Genome Sequence of Pseudomonas putida GM4FR.</title>
        <authorList>
            <person name="Poehlein A."/>
            <person name="Wemheuer F."/>
            <person name="Hollensteiner J."/>
            <person name="Wemheuer B."/>
        </authorList>
    </citation>
    <scope>NUCLEOTIDE SEQUENCE [LARGE SCALE GENOMIC DNA]</scope>
    <source>
        <strain evidence="1 2">GM4FR</strain>
    </source>
</reference>
<dbReference type="RefSeq" id="WP_075802025.1">
    <property type="nucleotide sequence ID" value="NZ_MKZO01000008.1"/>
</dbReference>
<sequence length="119" mass="13751">MLWFYGRKRNYIELIGLKLSKEFKIEPDESQGFPSAVKYSKLIEASWASKMNADEAAMQIAVSYFLYLCKGGSFVDASEVLLRIENIIGYEVPRNLIREEYWLEFSNAIIEGRQILGIK</sequence>
<proteinExistence type="predicted"/>
<protein>
    <submittedName>
        <fullName evidence="1">Uncharacterized protein</fullName>
    </submittedName>
</protein>
<accession>A0A1Q9R9M9</accession>
<name>A0A1Q9R9M9_PSEPU</name>
<evidence type="ECO:0000313" key="1">
    <source>
        <dbReference type="EMBL" id="OLS64129.1"/>
    </source>
</evidence>
<organism evidence="1 2">
    <name type="scientific">Pseudomonas putida</name>
    <name type="common">Arthrobacter siderocapsulatus</name>
    <dbReference type="NCBI Taxonomy" id="303"/>
    <lineage>
        <taxon>Bacteria</taxon>
        <taxon>Pseudomonadati</taxon>
        <taxon>Pseudomonadota</taxon>
        <taxon>Gammaproteobacteria</taxon>
        <taxon>Pseudomonadales</taxon>
        <taxon>Pseudomonadaceae</taxon>
        <taxon>Pseudomonas</taxon>
    </lineage>
</organism>
<gene>
    <name evidence="1" type="ORF">PSEMO_09420</name>
</gene>
<dbReference type="OrthoDB" id="7060100at2"/>
<dbReference type="EMBL" id="MKZO01000008">
    <property type="protein sequence ID" value="OLS64129.1"/>
    <property type="molecule type" value="Genomic_DNA"/>
</dbReference>